<dbReference type="EMBL" id="CACRZD030000001">
    <property type="protein sequence ID" value="CAA6654504.1"/>
    <property type="molecule type" value="Genomic_DNA"/>
</dbReference>
<feature type="region of interest" description="Disordered" evidence="2">
    <location>
        <begin position="1077"/>
        <end position="1097"/>
    </location>
</feature>
<proteinExistence type="predicted"/>
<feature type="coiled-coil region" evidence="1">
    <location>
        <begin position="75"/>
        <end position="105"/>
    </location>
</feature>
<evidence type="ECO:0000313" key="4">
    <source>
        <dbReference type="Proteomes" id="UP001189122"/>
    </source>
</evidence>
<evidence type="ECO:0000256" key="2">
    <source>
        <dbReference type="SAM" id="MobiDB-lite"/>
    </source>
</evidence>
<sequence length="1619" mass="172444">MSHNCIRLEEEIEGDREGTSDFAFFRIGSSVPLKRGDSSFDLSKPPGRPLAVSEKFGVLFLVSDGGFIAVKTVDVIGIAKRIKEIEEENRNKEDAENLCVQEKSILDAQIGAVHILAVSTDSSILAATVGRKQETCFVCSVGESSNIKDFLWRKNRETSFIMLSSCGLLYHGNMKDNLKNIMDGVEAVDWSVDGNLLAVARKNVLSILSSEYKEKLSMSLFIVIGCFQVNEDDEEIDYTVQVVTTTDPGFGEASSKAVVVSFSDLFHGIVDDIVPSGSGPHLFVNYLKTVKYFSLCTLCSQLNIFLPFYVARDLALVANRKNTDEHVVLLAWSGEDGKGPIGLEFEQEKFIPRIELQESRDENLLLGFDIDRVSIHEKLELIIDSEVKVLSPHCVLLCLSCEGKIIMFHVARLLLSALAGQASGTFGSVRSSTVLGQANISPARNEKTEQIARFSAESSLKQGINSTGMKSGTYVSLLGSQRSEASSTMESSTVFSKNKGGPTSVIPDNLPITPLGVESVGKSSVSDGTMLKSSLYSYESTLGDSQGAVGSQRKTISQGFSSVIQPSVKLPQESGGFTSFLDSTRAPLRSGYIEPVPALGIPSTSSKENITHGKFLISNTQDAGGGHKAYRFPGMQESETKLIKQFYSVDDMTKELDELLAGIEQEGGLRDACTVIQRSSVLSLEEGVNKLSEKLRMCKIQQLQDKRMQVSARQIYMEGLVKQASNGQYWDLWNCQKLGPEYEVKQQRISKLNHALVNELVELERHFNALELRKHGESGTSINGRRALRDTLGSPSLHNTLNSQIAAAEQLSDCLSKQMGLLKISSPPAKQHSVRKELLESIGLEYDSDSFQSPTQKKAVYSPESSKRISFLPLSSRAGEKVRTTVGALKAVEPESSRRRRDSLDRPILISFCGNTLKINVVQFVIENILQLCPSSWSRFDPPKTTVKRMQLEERFKVATEKLRSSVKEESGLQVSEGTFSLHQGQVTPDPSLQLSMNRFQSRVDNIKKDDQNKSSWQLSEPQSSSHFKWTKDLSQVSQTGGTRYPVASDVQTGLQSTPVALPSSLSKGLVDKFGKEMSQTTKQPVSSKVEIESQTREKVRAEIGMPAPTSIPHRMHHQLKHPNQNGAMSSGPSPKIMGRSVIPDSSFRLSEKSRLSLSSNMSGNVSQVKTVGTPSSTPFSGTISTSSSVVLPVPSPTPLPSPLVPVSTSASASPAVFGGSSSATAFSLGPSQTSSSSISSVAPVEPLRSSSNLSSPPQISKITGPASILPKDVTSQLPQAQLCSTVSSEVSTALKADRISMFTPAASLSSTTSPLSEIPATSSSSQTIPTKGKDAADITTTEDDEMEEEAPDTLLSWVHLVGLHLGKLLYQVRLNPIHLVSHSTPVQQPPQLQRFPWQHLPVSSSDQHHSSANDFWRIFRRWFERVWPPAQIGAGQQALGSVLGAFGQSRQLGLSAQGAGLAPSGGFGGTGFSTAAMSGGGGFAAAATPGGGFAAAATPGGGFAAAATPGGGFAAAATPGGGFAAAATTGGGFSAVAPSAGGFAAAASASGGFGVPPGSGFASGGFGSFAPKQSAGGGFSSFGGALATGGSGGFSSFGGASAAGGEKPPASLLMQMRK</sequence>
<dbReference type="SUPFAM" id="SSF117289">
    <property type="entry name" value="Nucleoporin domain"/>
    <property type="match status" value="1"/>
</dbReference>
<keyword evidence="4" id="KW-1185">Reference proteome</keyword>
<dbReference type="PANTHER" id="PTHR34418:SF3">
    <property type="entry name" value="NUCLEAR PORE COMPLEX PROTEIN NUP214"/>
    <property type="match status" value="1"/>
</dbReference>
<dbReference type="EMBL" id="LR743588">
    <property type="protein sequence ID" value="CAA2614721.1"/>
    <property type="molecule type" value="Genomic_DNA"/>
</dbReference>
<dbReference type="GO" id="GO:0006405">
    <property type="term" value="P:RNA export from nucleus"/>
    <property type="evidence" value="ECO:0007669"/>
    <property type="project" value="InterPro"/>
</dbReference>
<feature type="region of interest" description="Disordered" evidence="2">
    <location>
        <begin position="1159"/>
        <end position="1182"/>
    </location>
</feature>
<gene>
    <name evidence="3" type="ORF">SI7747_01001094</name>
</gene>
<feature type="compositionally biased region" description="Polar residues" evidence="2">
    <location>
        <begin position="1164"/>
        <end position="1182"/>
    </location>
</feature>
<dbReference type="Proteomes" id="UP001189122">
    <property type="component" value="Unassembled WGS sequence"/>
</dbReference>
<protein>
    <submittedName>
        <fullName evidence="3">Uncharacterized protein</fullName>
    </submittedName>
</protein>
<feature type="region of interest" description="Disordered" evidence="2">
    <location>
        <begin position="1229"/>
        <end position="1266"/>
    </location>
</feature>
<evidence type="ECO:0000313" key="3">
    <source>
        <dbReference type="EMBL" id="CAA2614721.1"/>
    </source>
</evidence>
<feature type="region of interest" description="Disordered" evidence="2">
    <location>
        <begin position="1120"/>
        <end position="1145"/>
    </location>
</feature>
<reference evidence="3 4" key="1">
    <citation type="submission" date="2019-12" db="EMBL/GenBank/DDBJ databases">
        <authorList>
            <person name="Scholz U."/>
            <person name="Mascher M."/>
            <person name="Fiebig A."/>
        </authorList>
    </citation>
    <scope>NUCLEOTIDE SEQUENCE</scope>
</reference>
<dbReference type="GO" id="GO:0017056">
    <property type="term" value="F:structural constituent of nuclear pore"/>
    <property type="evidence" value="ECO:0007669"/>
    <property type="project" value="InterPro"/>
</dbReference>
<keyword evidence="1" id="KW-0175">Coiled coil</keyword>
<accession>A0A7I8IAS6</accession>
<feature type="compositionally biased region" description="Low complexity" evidence="2">
    <location>
        <begin position="1015"/>
        <end position="1026"/>
    </location>
</feature>
<name>A0A7I8IAS6_SPIIN</name>
<dbReference type="PANTHER" id="PTHR34418">
    <property type="entry name" value="NUCLEAR PORE COMPLEX PROTEIN NUP214 ISOFORM X1"/>
    <property type="match status" value="1"/>
</dbReference>
<organism evidence="3">
    <name type="scientific">Spirodela intermedia</name>
    <name type="common">Intermediate duckweed</name>
    <dbReference type="NCBI Taxonomy" id="51605"/>
    <lineage>
        <taxon>Eukaryota</taxon>
        <taxon>Viridiplantae</taxon>
        <taxon>Streptophyta</taxon>
        <taxon>Embryophyta</taxon>
        <taxon>Tracheophyta</taxon>
        <taxon>Spermatophyta</taxon>
        <taxon>Magnoliopsida</taxon>
        <taxon>Liliopsida</taxon>
        <taxon>Araceae</taxon>
        <taxon>Lemnoideae</taxon>
        <taxon>Spirodela</taxon>
    </lineage>
</organism>
<feature type="compositionally biased region" description="Polar residues" evidence="2">
    <location>
        <begin position="1320"/>
        <end position="1330"/>
    </location>
</feature>
<feature type="compositionally biased region" description="Polar residues" evidence="2">
    <location>
        <begin position="1078"/>
        <end position="1087"/>
    </location>
</feature>
<feature type="compositionally biased region" description="Polar residues" evidence="2">
    <location>
        <begin position="1122"/>
        <end position="1133"/>
    </location>
</feature>
<feature type="region of interest" description="Disordered" evidence="2">
    <location>
        <begin position="1309"/>
        <end position="1343"/>
    </location>
</feature>
<feature type="compositionally biased region" description="Low complexity" evidence="2">
    <location>
        <begin position="1229"/>
        <end position="1261"/>
    </location>
</feature>
<feature type="region of interest" description="Disordered" evidence="2">
    <location>
        <begin position="1011"/>
        <end position="1031"/>
    </location>
</feature>
<evidence type="ECO:0000256" key="1">
    <source>
        <dbReference type="SAM" id="Coils"/>
    </source>
</evidence>
<dbReference type="InterPro" id="IPR044694">
    <property type="entry name" value="NUP214"/>
</dbReference>